<gene>
    <name evidence="2" type="ORF">AC578_10463</name>
</gene>
<reference evidence="2 3" key="1">
    <citation type="submission" date="2015-07" db="EMBL/GenBank/DDBJ databases">
        <title>Comparative genomics of the Sigatoka disease complex on banana suggests a link between parallel evolutionary changes in Pseudocercospora fijiensis and Pseudocercospora eumusae and increased virulence on the banana host.</title>
        <authorList>
            <person name="Chang T.-C."/>
            <person name="Salvucci A."/>
            <person name="Crous P.W."/>
            <person name="Stergiopoulos I."/>
        </authorList>
    </citation>
    <scope>NUCLEOTIDE SEQUENCE [LARGE SCALE GENOMIC DNA]</scope>
    <source>
        <strain evidence="2 3">CBS 114824</strain>
    </source>
</reference>
<dbReference type="EMBL" id="LFZN01000376">
    <property type="protein sequence ID" value="KXS93852.1"/>
    <property type="molecule type" value="Genomic_DNA"/>
</dbReference>
<protein>
    <submittedName>
        <fullName evidence="2">Uncharacterized protein</fullName>
    </submittedName>
</protein>
<accession>A0A139GUJ7</accession>
<feature type="region of interest" description="Disordered" evidence="1">
    <location>
        <begin position="442"/>
        <end position="479"/>
    </location>
</feature>
<keyword evidence="3" id="KW-1185">Reference proteome</keyword>
<dbReference type="AlphaFoldDB" id="A0A139GUJ7"/>
<comment type="caution">
    <text evidence="2">The sequence shown here is derived from an EMBL/GenBank/DDBJ whole genome shotgun (WGS) entry which is preliminary data.</text>
</comment>
<dbReference type="Proteomes" id="UP000070133">
    <property type="component" value="Unassembled WGS sequence"/>
</dbReference>
<organism evidence="2 3">
    <name type="scientific">Pseudocercospora eumusae</name>
    <dbReference type="NCBI Taxonomy" id="321146"/>
    <lineage>
        <taxon>Eukaryota</taxon>
        <taxon>Fungi</taxon>
        <taxon>Dikarya</taxon>
        <taxon>Ascomycota</taxon>
        <taxon>Pezizomycotina</taxon>
        <taxon>Dothideomycetes</taxon>
        <taxon>Dothideomycetidae</taxon>
        <taxon>Mycosphaerellales</taxon>
        <taxon>Mycosphaerellaceae</taxon>
        <taxon>Pseudocercospora</taxon>
    </lineage>
</organism>
<dbReference type="STRING" id="321146.A0A139GUJ7"/>
<name>A0A139GUJ7_9PEZI</name>
<evidence type="ECO:0000313" key="3">
    <source>
        <dbReference type="Proteomes" id="UP000070133"/>
    </source>
</evidence>
<evidence type="ECO:0000313" key="2">
    <source>
        <dbReference type="EMBL" id="KXS93852.1"/>
    </source>
</evidence>
<evidence type="ECO:0000256" key="1">
    <source>
        <dbReference type="SAM" id="MobiDB-lite"/>
    </source>
</evidence>
<proteinExistence type="predicted"/>
<sequence length="479" mass="54637">MSQRVHEFKFSIAPQISISHGSKSITQARDKTELIIAYCGINHGRAGKKQDVWALVAHPIMMKGMLPLVRLKCRAQFEHMLEIIERLRAICDASETDHDRLTEYVGVDTEDANRRFGSTAQSFPHLIAAFLWHWYVLLEHFDEFKGLENSDEKVKKCREGWGDQLKESVGVYDLLVKGKWEQFSEWPIGLNLKRLQSAYGDAESHIEVMNRLWQLMWFAKKSILTPSGAKEFMKPGGRVIPEGIHCPSWWTEQGPRARPSEDQRAPEEIIRQHVQESGMTTVEYKQLRCEYIVKVDKTIEQHLDSIANEKDLVDFPQSAKIGGPFDFSGLPQWRNAIREHFKINDYEVFLRSITCKITEKGPNGKRLTMVEVYNYYGLDDFTTVDMANLFNCENEPEGEPEVAIFALTFEPGVLDRWQETIVIDNAYVKAVPRGDVVDGTAPKPAQLTAVSDSPSGFEVEQDIAESERELQDDGEPGTL</sequence>